<dbReference type="AlphaFoldDB" id="A0AA96GB55"/>
<dbReference type="SUPFAM" id="SSF48173">
    <property type="entry name" value="Cryptochrome/photolyase FAD-binding domain"/>
    <property type="match status" value="1"/>
</dbReference>
<reference evidence="12 13" key="1">
    <citation type="submission" date="2023-01" db="EMBL/GenBank/DDBJ databases">
        <title>Cultivation and genomic characterization of new, ubiquitous marine nitrite-oxidizing bacteria from the Nitrospirales.</title>
        <authorList>
            <person name="Mueller A.J."/>
            <person name="Daebeler A."/>
            <person name="Herbold C.W."/>
            <person name="Kirkegaard R.H."/>
            <person name="Daims H."/>
        </authorList>
    </citation>
    <scope>NUCLEOTIDE SEQUENCE [LARGE SCALE GENOMIC DNA]</scope>
    <source>
        <strain evidence="12 13">VA</strain>
    </source>
</reference>
<dbReference type="EC" id="4.1.99.3" evidence="2"/>
<keyword evidence="13" id="KW-1185">Reference proteome</keyword>
<evidence type="ECO:0000256" key="10">
    <source>
        <dbReference type="RuleBase" id="RU004182"/>
    </source>
</evidence>
<feature type="binding site" evidence="8">
    <location>
        <position position="225"/>
    </location>
    <ligand>
        <name>FAD</name>
        <dbReference type="ChEBI" id="CHEBI:57692"/>
    </ligand>
</feature>
<dbReference type="PROSITE" id="PS51645">
    <property type="entry name" value="PHR_CRY_ALPHA_BETA"/>
    <property type="match status" value="1"/>
</dbReference>
<dbReference type="GO" id="GO:0071949">
    <property type="term" value="F:FAD binding"/>
    <property type="evidence" value="ECO:0007669"/>
    <property type="project" value="TreeGrafter"/>
</dbReference>
<dbReference type="FunFam" id="1.10.579.10:FF:000003">
    <property type="entry name" value="Deoxyribodipyrimidine photo-lyase"/>
    <property type="match status" value="1"/>
</dbReference>
<dbReference type="SUPFAM" id="SSF52425">
    <property type="entry name" value="Cryptochrome/photolyase, N-terminal domain"/>
    <property type="match status" value="1"/>
</dbReference>
<keyword evidence="6 10" id="KW-0157">Chromophore</keyword>
<dbReference type="Pfam" id="PF03441">
    <property type="entry name" value="FAD_binding_7"/>
    <property type="match status" value="1"/>
</dbReference>
<evidence type="ECO:0000256" key="3">
    <source>
        <dbReference type="ARBA" id="ARBA00014046"/>
    </source>
</evidence>
<evidence type="ECO:0000256" key="1">
    <source>
        <dbReference type="ARBA" id="ARBA00001932"/>
    </source>
</evidence>
<protein>
    <recommendedName>
        <fullName evidence="3">Deoxyribodipyrimidine photo-lyase</fullName>
        <ecNumber evidence="2">4.1.99.3</ecNumber>
    </recommendedName>
</protein>
<evidence type="ECO:0000259" key="11">
    <source>
        <dbReference type="PROSITE" id="PS51645"/>
    </source>
</evidence>
<dbReference type="GO" id="GO:0003904">
    <property type="term" value="F:deoxyribodipyrimidine photo-lyase activity"/>
    <property type="evidence" value="ECO:0007669"/>
    <property type="project" value="UniProtKB-EC"/>
</dbReference>
<feature type="domain" description="Photolyase/cryptochrome alpha/beta" evidence="11">
    <location>
        <begin position="6"/>
        <end position="132"/>
    </location>
</feature>
<evidence type="ECO:0000313" key="12">
    <source>
        <dbReference type="EMBL" id="WNM58097.1"/>
    </source>
</evidence>
<feature type="site" description="Electron transfer via tryptophanyl radical" evidence="9">
    <location>
        <position position="361"/>
    </location>
</feature>
<evidence type="ECO:0000256" key="5">
    <source>
        <dbReference type="ARBA" id="ARBA00022827"/>
    </source>
</evidence>
<feature type="site" description="Electron transfer via tryptophanyl radical" evidence="9">
    <location>
        <position position="308"/>
    </location>
</feature>
<dbReference type="InterPro" id="IPR002081">
    <property type="entry name" value="Cryptochrome/DNA_photolyase_1"/>
</dbReference>
<dbReference type="PANTHER" id="PTHR11455">
    <property type="entry name" value="CRYPTOCHROME"/>
    <property type="match status" value="1"/>
</dbReference>
<evidence type="ECO:0000256" key="8">
    <source>
        <dbReference type="PIRSR" id="PIRSR602081-1"/>
    </source>
</evidence>
<keyword evidence="5 8" id="KW-0274">FAD</keyword>
<dbReference type="InterPro" id="IPR014729">
    <property type="entry name" value="Rossmann-like_a/b/a_fold"/>
</dbReference>
<dbReference type="InterPro" id="IPR018394">
    <property type="entry name" value="DNA_photolyase_1_CS_C"/>
</dbReference>
<evidence type="ECO:0000256" key="9">
    <source>
        <dbReference type="PIRSR" id="PIRSR602081-2"/>
    </source>
</evidence>
<dbReference type="InterPro" id="IPR005101">
    <property type="entry name" value="Cryptochr/Photolyase_FAD-bd"/>
</dbReference>
<dbReference type="Gene3D" id="3.40.50.620">
    <property type="entry name" value="HUPs"/>
    <property type="match status" value="1"/>
</dbReference>
<dbReference type="PANTHER" id="PTHR11455:SF9">
    <property type="entry name" value="CRYPTOCHROME CIRCADIAN CLOCK 5 ISOFORM X1"/>
    <property type="match status" value="1"/>
</dbReference>
<dbReference type="RefSeq" id="WP_312643428.1">
    <property type="nucleotide sequence ID" value="NZ_CP116967.1"/>
</dbReference>
<dbReference type="Gene3D" id="1.25.40.80">
    <property type="match status" value="1"/>
</dbReference>
<evidence type="ECO:0000256" key="4">
    <source>
        <dbReference type="ARBA" id="ARBA00022630"/>
    </source>
</evidence>
<feature type="binding site" evidence="8">
    <location>
        <begin position="374"/>
        <end position="376"/>
    </location>
    <ligand>
        <name>FAD</name>
        <dbReference type="ChEBI" id="CHEBI:57692"/>
    </ligand>
</feature>
<feature type="binding site" evidence="8">
    <location>
        <position position="274"/>
    </location>
    <ligand>
        <name>FAD</name>
        <dbReference type="ChEBI" id="CHEBI:57692"/>
    </ligand>
</feature>
<comment type="cofactor">
    <cofactor evidence="8">
        <name>FAD</name>
        <dbReference type="ChEBI" id="CHEBI:57692"/>
    </cofactor>
    <text evidence="8">Binds 1 FAD per subunit.</text>
</comment>
<organism evidence="12 13">
    <name type="scientific">Candidatus Nitrospira allomarina</name>
    <dbReference type="NCBI Taxonomy" id="3020900"/>
    <lineage>
        <taxon>Bacteria</taxon>
        <taxon>Pseudomonadati</taxon>
        <taxon>Nitrospirota</taxon>
        <taxon>Nitrospiria</taxon>
        <taxon>Nitrospirales</taxon>
        <taxon>Nitrospiraceae</taxon>
        <taxon>Nitrospira</taxon>
    </lineage>
</organism>
<name>A0AA96GB55_9BACT</name>
<evidence type="ECO:0000313" key="13">
    <source>
        <dbReference type="Proteomes" id="UP001302719"/>
    </source>
</evidence>
<dbReference type="EMBL" id="CP116967">
    <property type="protein sequence ID" value="WNM58097.1"/>
    <property type="molecule type" value="Genomic_DNA"/>
</dbReference>
<proteinExistence type="inferred from homology"/>
<comment type="similarity">
    <text evidence="10">Belongs to the DNA photolyase family.</text>
</comment>
<accession>A0AA96GB55</accession>
<dbReference type="GO" id="GO:0003677">
    <property type="term" value="F:DNA binding"/>
    <property type="evidence" value="ECO:0007669"/>
    <property type="project" value="TreeGrafter"/>
</dbReference>
<keyword evidence="4 8" id="KW-0285">Flavoprotein</keyword>
<dbReference type="InterPro" id="IPR036134">
    <property type="entry name" value="Crypto/Photolyase_FAD-like_sf"/>
</dbReference>
<dbReference type="InterPro" id="IPR006050">
    <property type="entry name" value="DNA_photolyase_N"/>
</dbReference>
<dbReference type="PROSITE" id="PS00394">
    <property type="entry name" value="DNA_PHOTOLYASES_1_1"/>
    <property type="match status" value="1"/>
</dbReference>
<dbReference type="InterPro" id="IPR036155">
    <property type="entry name" value="Crypto/Photolyase_N_sf"/>
</dbReference>
<dbReference type="Gene3D" id="1.10.579.10">
    <property type="entry name" value="DNA Cyclobutane Dipyrimidine Photolyase, subunit A, domain 3"/>
    <property type="match status" value="1"/>
</dbReference>
<gene>
    <name evidence="12" type="ORF">PP769_19335</name>
</gene>
<sequence length="477" mass="54810">MTTHTFPVVVWFRQDLRIKDNPALLAAHQTGQPIVPLFILDEENCGEWKLGGASRWWLHESLKALNEALEDKLCFKAGSAQNILVDLIKGVGAEAIYWNRCYEPWRITSDAHIEEALQTKGIKVHTFNGALLFEPQTALKSDGTPYKVFTPFYQNGCLGKGNEPRRPSKVPKDLRLSTHRGMALIDLELLPNIPWYKKLVKHWKPGEAGAQARLKAFLKSGLKQYKEGRNYPSGNNVSRLSPHLHFGEISPNEVWYAAKQHMGAEGWRKDGETFLSELGWREFSHSLLFHFPELPRKNLQKKFNKFPWRKDQKALKKWQQGQTGYPIVDAGMRELWETGYMHNRVRMIVGSFLVKNLLLHWHLGEDWFWDTLVDADLANNSASWQWIAGCGADAAPYFRIFNPVTQGKKFDQNGEYVRRFIPELKKIPDKYLHNPWEASEKVLTEAGVHLGEDYPLPIVTLRDSRERALEAFSGLAQ</sequence>
<comment type="cofactor">
    <cofactor evidence="1">
        <name>(6R)-5,10-methylene-5,6,7,8-tetrahydrofolate</name>
        <dbReference type="ChEBI" id="CHEBI:15636"/>
    </cofactor>
</comment>
<dbReference type="KEGG" id="nall:PP769_19335"/>
<feature type="site" description="Electron transfer via tryptophanyl radical" evidence="9">
    <location>
        <position position="384"/>
    </location>
</feature>
<evidence type="ECO:0000256" key="6">
    <source>
        <dbReference type="ARBA" id="ARBA00022991"/>
    </source>
</evidence>
<evidence type="ECO:0000256" key="2">
    <source>
        <dbReference type="ARBA" id="ARBA00013149"/>
    </source>
</evidence>
<dbReference type="Proteomes" id="UP001302719">
    <property type="component" value="Chromosome"/>
</dbReference>
<dbReference type="PRINTS" id="PR00147">
    <property type="entry name" value="DNAPHOTLYASE"/>
</dbReference>
<comment type="catalytic activity">
    <reaction evidence="7">
        <text>cyclobutadipyrimidine (in DNA) = 2 pyrimidine residues (in DNA).</text>
        <dbReference type="EC" id="4.1.99.3"/>
    </reaction>
</comment>
<dbReference type="GO" id="GO:0000719">
    <property type="term" value="P:photoreactive repair"/>
    <property type="evidence" value="ECO:0007669"/>
    <property type="project" value="UniProtKB-ARBA"/>
</dbReference>
<evidence type="ECO:0000256" key="7">
    <source>
        <dbReference type="ARBA" id="ARBA00033999"/>
    </source>
</evidence>
<dbReference type="Pfam" id="PF00875">
    <property type="entry name" value="DNA_photolyase"/>
    <property type="match status" value="1"/>
</dbReference>